<feature type="domain" description="Rubrerythrin diiron-binding" evidence="1">
    <location>
        <begin position="5"/>
        <end position="60"/>
    </location>
</feature>
<dbReference type="InterPro" id="IPR009078">
    <property type="entry name" value="Ferritin-like_SF"/>
</dbReference>
<dbReference type="Proteomes" id="UP000636888">
    <property type="component" value="Unassembled WGS sequence"/>
</dbReference>
<organism evidence="2 3">
    <name type="scientific">Geomesophilobacter sediminis</name>
    <dbReference type="NCBI Taxonomy" id="2798584"/>
    <lineage>
        <taxon>Bacteria</taxon>
        <taxon>Pseudomonadati</taxon>
        <taxon>Thermodesulfobacteriota</taxon>
        <taxon>Desulfuromonadia</taxon>
        <taxon>Geobacterales</taxon>
        <taxon>Geobacteraceae</taxon>
        <taxon>Geomesophilobacter</taxon>
    </lineage>
</organism>
<comment type="caution">
    <text evidence="2">The sequence shown here is derived from an EMBL/GenBank/DDBJ whole genome shotgun (WGS) entry which is preliminary data.</text>
</comment>
<evidence type="ECO:0000259" key="1">
    <source>
        <dbReference type="Pfam" id="PF02915"/>
    </source>
</evidence>
<dbReference type="AlphaFoldDB" id="A0A8J7IR17"/>
<dbReference type="EMBL" id="JAEMHM010000008">
    <property type="protein sequence ID" value="MBJ6725224.1"/>
    <property type="molecule type" value="Genomic_DNA"/>
</dbReference>
<dbReference type="CDD" id="cd01045">
    <property type="entry name" value="Ferritin_like_AB"/>
    <property type="match status" value="1"/>
</dbReference>
<accession>A0A8J7IR17</accession>
<dbReference type="Gene3D" id="1.20.1260.10">
    <property type="match status" value="1"/>
</dbReference>
<dbReference type="PANTHER" id="PTHR33531:SF7">
    <property type="entry name" value="HYPOTHETICAL MEMBRANE PROTEIN, CONSERVED"/>
    <property type="match status" value="1"/>
</dbReference>
<dbReference type="GO" id="GO:0016491">
    <property type="term" value="F:oxidoreductase activity"/>
    <property type="evidence" value="ECO:0007669"/>
    <property type="project" value="InterPro"/>
</dbReference>
<sequence>MEAFDCAIRMERDTKAFYESLAAMSTTPDMKNLFTLLAQAEQEHHDALVQLKRHIAPQEQTECGDLDPAACVFKPLLAKRDLVALLKKDPGAYRLVIAKEEKGVELYTELAARTRDASARVLLLRIAAEASKHLSITQNIYSFVDTPKTFLASGEFSNLKEY</sequence>
<dbReference type="InterPro" id="IPR003251">
    <property type="entry name" value="Rr_diiron-bd_dom"/>
</dbReference>
<reference evidence="2" key="1">
    <citation type="submission" date="2020-12" db="EMBL/GenBank/DDBJ databases">
        <title>Geomonas sp. Red875, isolated from river sediment.</title>
        <authorList>
            <person name="Xu Z."/>
            <person name="Zhang Z."/>
            <person name="Masuda Y."/>
            <person name="Itoh H."/>
            <person name="Senoo K."/>
        </authorList>
    </citation>
    <scope>NUCLEOTIDE SEQUENCE</scope>
    <source>
        <strain evidence="2">Red875</strain>
    </source>
</reference>
<name>A0A8J7IR17_9BACT</name>
<gene>
    <name evidence="2" type="ORF">JFN93_10935</name>
</gene>
<evidence type="ECO:0000313" key="3">
    <source>
        <dbReference type="Proteomes" id="UP000636888"/>
    </source>
</evidence>
<evidence type="ECO:0000313" key="2">
    <source>
        <dbReference type="EMBL" id="MBJ6725224.1"/>
    </source>
</evidence>
<dbReference type="SUPFAM" id="SSF47240">
    <property type="entry name" value="Ferritin-like"/>
    <property type="match status" value="1"/>
</dbReference>
<dbReference type="Pfam" id="PF02915">
    <property type="entry name" value="Rubrerythrin"/>
    <property type="match status" value="1"/>
</dbReference>
<dbReference type="PANTHER" id="PTHR33531">
    <property type="entry name" value="RUBRERYTHRIN SUBFAMILY"/>
    <property type="match status" value="1"/>
</dbReference>
<protein>
    <submittedName>
        <fullName evidence="2">Ferritin family protein</fullName>
    </submittedName>
</protein>
<dbReference type="RefSeq" id="WP_199384117.1">
    <property type="nucleotide sequence ID" value="NZ_JAEMHM010000008.1"/>
</dbReference>
<proteinExistence type="predicted"/>
<keyword evidence="3" id="KW-1185">Reference proteome</keyword>
<dbReference type="GO" id="GO:0046872">
    <property type="term" value="F:metal ion binding"/>
    <property type="evidence" value="ECO:0007669"/>
    <property type="project" value="InterPro"/>
</dbReference>
<dbReference type="InterPro" id="IPR012347">
    <property type="entry name" value="Ferritin-like"/>
</dbReference>